<feature type="coiled-coil region" evidence="3">
    <location>
        <begin position="302"/>
        <end position="422"/>
    </location>
</feature>
<protein>
    <submittedName>
        <fullName evidence="6">Uncharacterized protein</fullName>
    </submittedName>
</protein>
<gene>
    <name evidence="6" type="ORF">OsJ_03979</name>
</gene>
<evidence type="ECO:0000256" key="2">
    <source>
        <dbReference type="ARBA" id="ARBA00023054"/>
    </source>
</evidence>
<evidence type="ECO:0000313" key="6">
    <source>
        <dbReference type="EMBL" id="EEE55632.1"/>
    </source>
</evidence>
<reference evidence="6" key="1">
    <citation type="journal article" date="2005" name="PLoS Biol.">
        <title>The genomes of Oryza sativa: a history of duplications.</title>
        <authorList>
            <person name="Yu J."/>
            <person name="Wang J."/>
            <person name="Lin W."/>
            <person name="Li S."/>
            <person name="Li H."/>
            <person name="Zhou J."/>
            <person name="Ni P."/>
            <person name="Dong W."/>
            <person name="Hu S."/>
            <person name="Zeng C."/>
            <person name="Zhang J."/>
            <person name="Zhang Y."/>
            <person name="Li R."/>
            <person name="Xu Z."/>
            <person name="Li S."/>
            <person name="Li X."/>
            <person name="Zheng H."/>
            <person name="Cong L."/>
            <person name="Lin L."/>
            <person name="Yin J."/>
            <person name="Geng J."/>
            <person name="Li G."/>
            <person name="Shi J."/>
            <person name="Liu J."/>
            <person name="Lv H."/>
            <person name="Li J."/>
            <person name="Wang J."/>
            <person name="Deng Y."/>
            <person name="Ran L."/>
            <person name="Shi X."/>
            <person name="Wang X."/>
            <person name="Wu Q."/>
            <person name="Li C."/>
            <person name="Ren X."/>
            <person name="Wang J."/>
            <person name="Wang X."/>
            <person name="Li D."/>
            <person name="Liu D."/>
            <person name="Zhang X."/>
            <person name="Ji Z."/>
            <person name="Zhao W."/>
            <person name="Sun Y."/>
            <person name="Zhang Z."/>
            <person name="Bao J."/>
            <person name="Han Y."/>
            <person name="Dong L."/>
            <person name="Ji J."/>
            <person name="Chen P."/>
            <person name="Wu S."/>
            <person name="Liu J."/>
            <person name="Xiao Y."/>
            <person name="Bu D."/>
            <person name="Tan J."/>
            <person name="Yang L."/>
            <person name="Ye C."/>
            <person name="Zhang J."/>
            <person name="Xu J."/>
            <person name="Zhou Y."/>
            <person name="Yu Y."/>
            <person name="Zhang B."/>
            <person name="Zhuang S."/>
            <person name="Wei H."/>
            <person name="Liu B."/>
            <person name="Lei M."/>
            <person name="Yu H."/>
            <person name="Li Y."/>
            <person name="Xu H."/>
            <person name="Wei S."/>
            <person name="He X."/>
            <person name="Fang L."/>
            <person name="Zhang Z."/>
            <person name="Zhang Y."/>
            <person name="Huang X."/>
            <person name="Su Z."/>
            <person name="Tong W."/>
            <person name="Li J."/>
            <person name="Tong Z."/>
            <person name="Li S."/>
            <person name="Ye J."/>
            <person name="Wang L."/>
            <person name="Fang L."/>
            <person name="Lei T."/>
            <person name="Chen C."/>
            <person name="Chen H."/>
            <person name="Xu Z."/>
            <person name="Li H."/>
            <person name="Huang H."/>
            <person name="Zhang F."/>
            <person name="Xu H."/>
            <person name="Li N."/>
            <person name="Zhao C."/>
            <person name="Li S."/>
            <person name="Dong L."/>
            <person name="Huang Y."/>
            <person name="Li L."/>
            <person name="Xi Y."/>
            <person name="Qi Q."/>
            <person name="Li W."/>
            <person name="Zhang B."/>
            <person name="Hu W."/>
            <person name="Zhang Y."/>
            <person name="Tian X."/>
            <person name="Jiao Y."/>
            <person name="Liang X."/>
            <person name="Jin J."/>
            <person name="Gao L."/>
            <person name="Zheng W."/>
            <person name="Hao B."/>
            <person name="Liu S."/>
            <person name="Wang W."/>
            <person name="Yuan L."/>
            <person name="Cao M."/>
            <person name="McDermott J."/>
            <person name="Samudrala R."/>
            <person name="Wang J."/>
            <person name="Wong G.K."/>
            <person name="Yang H."/>
        </authorList>
    </citation>
    <scope>NUCLEOTIDE SEQUENCE [LARGE SCALE GENOMIC DNA]</scope>
</reference>
<dbReference type="Proteomes" id="UP000007752">
    <property type="component" value="Chromosome 1"/>
</dbReference>
<feature type="coiled-coil region" evidence="3">
    <location>
        <begin position="490"/>
        <end position="557"/>
    </location>
</feature>
<feature type="signal peptide" evidence="5">
    <location>
        <begin position="1"/>
        <end position="37"/>
    </location>
</feature>
<name>B9EUB1_ORYSJ</name>
<dbReference type="EMBL" id="CM000138">
    <property type="protein sequence ID" value="EEE55632.1"/>
    <property type="molecule type" value="Genomic_DNA"/>
</dbReference>
<evidence type="ECO:0000256" key="5">
    <source>
        <dbReference type="SAM" id="SignalP"/>
    </source>
</evidence>
<dbReference type="AlphaFoldDB" id="B9EUB1"/>
<feature type="coiled-coil region" evidence="3">
    <location>
        <begin position="177"/>
        <end position="239"/>
    </location>
</feature>
<feature type="chain" id="PRO_5002881024" evidence="5">
    <location>
        <begin position="38"/>
        <end position="621"/>
    </location>
</feature>
<dbReference type="PANTHER" id="PTHR34224">
    <property type="entry name" value="INTERACTOR OF CONSTITUTIVE ACTIVE ROPS 2, CHLOROPLASTIC-RELATED"/>
    <property type="match status" value="1"/>
</dbReference>
<organism evidence="6">
    <name type="scientific">Oryza sativa subsp. japonica</name>
    <name type="common">Rice</name>
    <dbReference type="NCBI Taxonomy" id="39947"/>
    <lineage>
        <taxon>Eukaryota</taxon>
        <taxon>Viridiplantae</taxon>
        <taxon>Streptophyta</taxon>
        <taxon>Embryophyta</taxon>
        <taxon>Tracheophyta</taxon>
        <taxon>Spermatophyta</taxon>
        <taxon>Magnoliopsida</taxon>
        <taxon>Liliopsida</taxon>
        <taxon>Poales</taxon>
        <taxon>Poaceae</taxon>
        <taxon>BOP clade</taxon>
        <taxon>Oryzoideae</taxon>
        <taxon>Oryzeae</taxon>
        <taxon>Oryzinae</taxon>
        <taxon>Oryza</taxon>
        <taxon>Oryza sativa</taxon>
    </lineage>
</organism>
<reference evidence="6" key="2">
    <citation type="submission" date="2008-12" db="EMBL/GenBank/DDBJ databases">
        <title>Improved gene annotation of the rice (Oryza sativa) genomes.</title>
        <authorList>
            <person name="Wang J."/>
            <person name="Li R."/>
            <person name="Fan W."/>
            <person name="Huang Q."/>
            <person name="Zhang J."/>
            <person name="Zhou Y."/>
            <person name="Hu Y."/>
            <person name="Zi S."/>
            <person name="Li J."/>
            <person name="Ni P."/>
            <person name="Zheng H."/>
            <person name="Zhang Y."/>
            <person name="Zhao M."/>
            <person name="Hao Q."/>
            <person name="McDermott J."/>
            <person name="Samudrala R."/>
            <person name="Kristiansen K."/>
            <person name="Wong G.K.-S."/>
        </authorList>
    </citation>
    <scope>NUCLEOTIDE SEQUENCE</scope>
</reference>
<feature type="compositionally biased region" description="Basic and acidic residues" evidence="4">
    <location>
        <begin position="123"/>
        <end position="147"/>
    </location>
</feature>
<keyword evidence="5" id="KW-0732">Signal</keyword>
<comment type="similarity">
    <text evidence="1">Belongs to the ICR family.</text>
</comment>
<dbReference type="PANTHER" id="PTHR34224:SF10">
    <property type="entry name" value="INTERACTOR OF CONSTITUTIVE ACTIVE ROPS 3"/>
    <property type="match status" value="1"/>
</dbReference>
<evidence type="ECO:0000256" key="3">
    <source>
        <dbReference type="SAM" id="Coils"/>
    </source>
</evidence>
<feature type="region of interest" description="Disordered" evidence="4">
    <location>
        <begin position="104"/>
        <end position="147"/>
    </location>
</feature>
<evidence type="ECO:0000256" key="4">
    <source>
        <dbReference type="SAM" id="MobiDB-lite"/>
    </source>
</evidence>
<keyword evidence="2 3" id="KW-0175">Coiled coil</keyword>
<proteinExistence type="inferred from homology"/>
<accession>B9EUB1</accession>
<evidence type="ECO:0000256" key="1">
    <source>
        <dbReference type="ARBA" id="ARBA00009778"/>
    </source>
</evidence>
<sequence length="621" mass="68096">MRGGGRSRALRRSTRTSTTSPMLTTCWCLAAVPPLLAWWSSCVGDANAAITGEAATGNGVALADGDGEAAAQEERGEQVVLIIFQQYEREEWLLGTPYPDVFPGSYQDEPDGEAGRAGLRRRQAVDEVAARREEPQGGAPHDDERGERGKCSMWTLWTHSQLVVVGWLLKRRPPTKLSELESQLSQLQDELKKAKEQLLSTEHSKRRALQEAEDARAQAAAASAQVRDSEAQLAELSSAEESRLLELRRLSQERDRSWQSELEAMQKQHAADSAALVAAMGEVHRLRVQLAAAARADRKQDVVEAMATIDELRVKLKASEEAEAQARALHEECKQQLETSRATIDSLLTDGSKLMDSFSLVVKELEESRAKVKALEEEIAETSAAKAGERCNCSASASASEVAELRSELESTEARFQEERILSTVETQCAYELMDQIKMESDSRHGKLAAALESTKSEVIFLKASLFDKDSELRRALDANEKLQSETRTDNELKEQLQGALLENGQLKRELQQHTSEKKASAKATDAADAAAEAAKKGEMEAELRRLRVQAEQWRKAAETAMALLTVGKGGNGKVVDRSESLEGGGGGGGKYAGLWDELDDDAAARKNGNVLRRISGMWKK</sequence>
<dbReference type="InterPro" id="IPR029688">
    <property type="entry name" value="ICR"/>
</dbReference>